<feature type="region of interest" description="Disordered" evidence="1">
    <location>
        <begin position="260"/>
        <end position="369"/>
    </location>
</feature>
<organism evidence="2 3">
    <name type="scientific">Durusdinium trenchii</name>
    <dbReference type="NCBI Taxonomy" id="1381693"/>
    <lineage>
        <taxon>Eukaryota</taxon>
        <taxon>Sar</taxon>
        <taxon>Alveolata</taxon>
        <taxon>Dinophyceae</taxon>
        <taxon>Suessiales</taxon>
        <taxon>Symbiodiniaceae</taxon>
        <taxon>Durusdinium</taxon>
    </lineage>
</organism>
<feature type="compositionally biased region" description="Polar residues" evidence="1">
    <location>
        <begin position="1"/>
        <end position="11"/>
    </location>
</feature>
<feature type="compositionally biased region" description="Low complexity" evidence="1">
    <location>
        <begin position="271"/>
        <end position="316"/>
    </location>
</feature>
<sequence length="369" mass="41174">MTWPHTWSQVRSPRGLESSDRMRPYSSARSRSPQATWQYSQDFRPKLPTLFCMEGFQTKRFNVTFRARPELEVSGLPTYWDEYELLFIYWQVHGSRWTVCPRSDDNRKDLLNDVRSGDEVGMAYEEADAGVWSEYMETGNFAVTKGVRLRALDGSIPGELVGSPRGKRISRWRKEARERAVARGQMPKSLQDMKRHLEAHSEVEEVFLVPGAKELELVVSFRSPQPAEKAVEVGRGLLAGDPDNVDSLRAEQLQRLRAMGQGSYVSTRPSAEAPLAAPTAPEPVAAAAPEPEPAAAAPEPEPAAAVLEPEPAAAPEGDVDAMRESMAGMDLQELLIQQEVRQREELQEPDPSDLRVPARPVLDESTQKA</sequence>
<gene>
    <name evidence="2" type="ORF">SCF082_LOCUS29760</name>
</gene>
<feature type="region of interest" description="Disordered" evidence="1">
    <location>
        <begin position="1"/>
        <end position="29"/>
    </location>
</feature>
<dbReference type="EMBL" id="CAXAMM010024236">
    <property type="protein sequence ID" value="CAK9054918.1"/>
    <property type="molecule type" value="Genomic_DNA"/>
</dbReference>
<evidence type="ECO:0000256" key="1">
    <source>
        <dbReference type="SAM" id="MobiDB-lite"/>
    </source>
</evidence>
<proteinExistence type="predicted"/>
<reference evidence="2 3" key="1">
    <citation type="submission" date="2024-02" db="EMBL/GenBank/DDBJ databases">
        <authorList>
            <person name="Chen Y."/>
            <person name="Shah S."/>
            <person name="Dougan E. K."/>
            <person name="Thang M."/>
            <person name="Chan C."/>
        </authorList>
    </citation>
    <scope>NUCLEOTIDE SEQUENCE [LARGE SCALE GENOMIC DNA]</scope>
</reference>
<evidence type="ECO:0000313" key="2">
    <source>
        <dbReference type="EMBL" id="CAK9054918.1"/>
    </source>
</evidence>
<name>A0ABP0MUT5_9DINO</name>
<dbReference type="Proteomes" id="UP001642464">
    <property type="component" value="Unassembled WGS sequence"/>
</dbReference>
<accession>A0ABP0MUT5</accession>
<comment type="caution">
    <text evidence="2">The sequence shown here is derived from an EMBL/GenBank/DDBJ whole genome shotgun (WGS) entry which is preliminary data.</text>
</comment>
<keyword evidence="3" id="KW-1185">Reference proteome</keyword>
<evidence type="ECO:0000313" key="3">
    <source>
        <dbReference type="Proteomes" id="UP001642464"/>
    </source>
</evidence>
<feature type="non-terminal residue" evidence="2">
    <location>
        <position position="369"/>
    </location>
</feature>
<protein>
    <submittedName>
        <fullName evidence="2">Uncharacterized protein</fullName>
    </submittedName>
</protein>